<feature type="compositionally biased region" description="Basic and acidic residues" evidence="1">
    <location>
        <begin position="758"/>
        <end position="769"/>
    </location>
</feature>
<accession>A0AAD3SWM7</accession>
<dbReference type="GO" id="GO:0006260">
    <property type="term" value="P:DNA replication"/>
    <property type="evidence" value="ECO:0007669"/>
    <property type="project" value="InterPro"/>
</dbReference>
<feature type="compositionally biased region" description="Basic and acidic residues" evidence="1">
    <location>
        <begin position="598"/>
        <end position="607"/>
    </location>
</feature>
<dbReference type="GO" id="GO:0003682">
    <property type="term" value="F:chromatin binding"/>
    <property type="evidence" value="ECO:0007669"/>
    <property type="project" value="TreeGrafter"/>
</dbReference>
<dbReference type="GO" id="GO:0030174">
    <property type="term" value="P:regulation of DNA-templated DNA replication initiation"/>
    <property type="evidence" value="ECO:0007669"/>
    <property type="project" value="TreeGrafter"/>
</dbReference>
<reference evidence="2" key="1">
    <citation type="submission" date="2023-05" db="EMBL/GenBank/DDBJ databases">
        <title>Nepenthes gracilis genome sequencing.</title>
        <authorList>
            <person name="Fukushima K."/>
        </authorList>
    </citation>
    <scope>NUCLEOTIDE SEQUENCE</scope>
    <source>
        <strain evidence="2">SING2019-196</strain>
    </source>
</reference>
<evidence type="ECO:0008006" key="4">
    <source>
        <dbReference type="Google" id="ProtNLM"/>
    </source>
</evidence>
<dbReference type="AlphaFoldDB" id="A0AAD3SWM7"/>
<organism evidence="2 3">
    <name type="scientific">Nepenthes gracilis</name>
    <name type="common">Slender pitcher plant</name>
    <dbReference type="NCBI Taxonomy" id="150966"/>
    <lineage>
        <taxon>Eukaryota</taxon>
        <taxon>Viridiplantae</taxon>
        <taxon>Streptophyta</taxon>
        <taxon>Embryophyta</taxon>
        <taxon>Tracheophyta</taxon>
        <taxon>Spermatophyta</taxon>
        <taxon>Magnoliopsida</taxon>
        <taxon>eudicotyledons</taxon>
        <taxon>Gunneridae</taxon>
        <taxon>Pentapetalae</taxon>
        <taxon>Caryophyllales</taxon>
        <taxon>Nepenthaceae</taxon>
        <taxon>Nepenthes</taxon>
    </lineage>
</organism>
<gene>
    <name evidence="2" type="ORF">Nepgr_020208</name>
</gene>
<sequence length="911" mass="102402">MAEASHIDYSQTRRIVLLLDLNPLLSLRNPTPYLTSLLSSAKTLLFFLPLSNSLFSFKLFFSSLSPLLSSSTLLKSPNKSPSYNPDSLSFNHPLKTFNSLSETLNSLSNLSNFVNPGFSARASFTANSMLQITHDYAWELKFQDPTLGTSGDLVEFDFSGVVPSNLVVMFSPICRSLKSLYDYMGVDVDIGRGMLSDFDAFYEKFSGIFGRVRNAFVGRDIHCSWVDVRYGSEIGKVDLECDETVRLLRLFESGIKRFGWGFCSTDSIILGSALVPFALIYPVIGVSSEFYECNDYCMKSFGMLNLKISDVSGEPLECKCCDLQLFETKMSPRYNSMHFLHSMKPRHEGCGQSKAFWELFGDGFTKIDVKSSGKYNEVIKIEGSFSDVILVHGFSKVSMEKTERLSDEFFGDMVLEILLKDISKFVKGSSAPSWSLFLNFLYRRDYCALVSVSAANGSTRMGILMPFTIHSALLSIIKSENDTKIDEYKLGGVILSNVDTSNSILAGESRRRNKQHSPKYKDLSWSSFCKAAYEHPEMELEEAYFSKGCVNSKKLKFMRCWMKQVDKKCNSPLKNRLRGMHEESEQPQSSVFLAGKGDLPEPSKVEATRASGSEASEGFLSNLPERIEDGIQSGLDLATLAHWLVNSCVRWLNKKLGVDIEQCELSDEKSEDNNFSGMILGELNKVLLKDPKYFAGKHEGDNSSFEVWDVRPTKFSVEERVREYSGNLGDVIHSIYEQMDLLLFDDEDEPNPLLNSEESSHSWREKLSENDGVGAPESHSAEDSFSLRTGADDGSTDKEKAKAKHARRLAEAQERRQRAWRFSSFTRGNANLQRVWAPKQSTLSRSMPESLKRRCERRQCRRESDDRVCETPMTGRKSSRCPGRIVGGEEEPSECGNPSSSGSVCKSLFSR</sequence>
<dbReference type="GO" id="GO:0033314">
    <property type="term" value="P:mitotic DNA replication checkpoint signaling"/>
    <property type="evidence" value="ECO:0007669"/>
    <property type="project" value="InterPro"/>
</dbReference>
<dbReference type="PANTHER" id="PTHR21556:SF2">
    <property type="entry name" value="TRESLIN"/>
    <property type="match status" value="1"/>
</dbReference>
<keyword evidence="3" id="KW-1185">Reference proteome</keyword>
<feature type="region of interest" description="Disordered" evidence="1">
    <location>
        <begin position="579"/>
        <end position="611"/>
    </location>
</feature>
<comment type="caution">
    <text evidence="2">The sequence shown here is derived from an EMBL/GenBank/DDBJ whole genome shotgun (WGS) entry which is preliminary data.</text>
</comment>
<evidence type="ECO:0000313" key="3">
    <source>
        <dbReference type="Proteomes" id="UP001279734"/>
    </source>
</evidence>
<dbReference type="GO" id="GO:0010212">
    <property type="term" value="P:response to ionizing radiation"/>
    <property type="evidence" value="ECO:0007669"/>
    <property type="project" value="InterPro"/>
</dbReference>
<proteinExistence type="predicted"/>
<evidence type="ECO:0000256" key="1">
    <source>
        <dbReference type="SAM" id="MobiDB-lite"/>
    </source>
</evidence>
<name>A0AAD3SWM7_NEPGR</name>
<dbReference type="PANTHER" id="PTHR21556">
    <property type="entry name" value="TRESLIN"/>
    <property type="match status" value="1"/>
</dbReference>
<dbReference type="GO" id="GO:0005634">
    <property type="term" value="C:nucleus"/>
    <property type="evidence" value="ECO:0007669"/>
    <property type="project" value="InterPro"/>
</dbReference>
<dbReference type="Proteomes" id="UP001279734">
    <property type="component" value="Unassembled WGS sequence"/>
</dbReference>
<protein>
    <recommendedName>
        <fullName evidence="4">LIM domain protein</fullName>
    </recommendedName>
</protein>
<dbReference type="GO" id="GO:0007095">
    <property type="term" value="P:mitotic G2 DNA damage checkpoint signaling"/>
    <property type="evidence" value="ECO:0007669"/>
    <property type="project" value="TreeGrafter"/>
</dbReference>
<dbReference type="EMBL" id="BSYO01000019">
    <property type="protein sequence ID" value="GMH18367.1"/>
    <property type="molecule type" value="Genomic_DNA"/>
</dbReference>
<feature type="region of interest" description="Disordered" evidence="1">
    <location>
        <begin position="862"/>
        <end position="911"/>
    </location>
</feature>
<dbReference type="InterPro" id="IPR026153">
    <property type="entry name" value="Treslin"/>
</dbReference>
<feature type="region of interest" description="Disordered" evidence="1">
    <location>
        <begin position="747"/>
        <end position="805"/>
    </location>
</feature>
<feature type="compositionally biased region" description="Polar residues" evidence="1">
    <location>
        <begin position="896"/>
        <end position="911"/>
    </location>
</feature>
<evidence type="ECO:0000313" key="2">
    <source>
        <dbReference type="EMBL" id="GMH18367.1"/>
    </source>
</evidence>